<name>U5C1S2_9BACT</name>
<feature type="transmembrane region" description="Helical" evidence="3">
    <location>
        <begin position="165"/>
        <end position="181"/>
    </location>
</feature>
<dbReference type="PANTHER" id="PTHR44227:SF3">
    <property type="entry name" value="PROTEIN O-MANNOSYL-TRANSFERASE TMTC4"/>
    <property type="match status" value="1"/>
</dbReference>
<feature type="transmembrane region" description="Helical" evidence="3">
    <location>
        <begin position="216"/>
        <end position="234"/>
    </location>
</feature>
<protein>
    <recommendedName>
        <fullName evidence="6">Glycosyltransferase RgtA/B/C/D-like domain-containing protein</fullName>
    </recommendedName>
</protein>
<evidence type="ECO:0000256" key="2">
    <source>
        <dbReference type="ARBA" id="ARBA00022803"/>
    </source>
</evidence>
<feature type="transmembrane region" description="Helical" evidence="3">
    <location>
        <begin position="288"/>
        <end position="307"/>
    </location>
</feature>
<evidence type="ECO:0008006" key="6">
    <source>
        <dbReference type="Google" id="ProtNLM"/>
    </source>
</evidence>
<proteinExistence type="predicted"/>
<dbReference type="Proteomes" id="UP000016843">
    <property type="component" value="Unassembled WGS sequence"/>
</dbReference>
<feature type="transmembrane region" description="Helical" evidence="3">
    <location>
        <begin position="63"/>
        <end position="93"/>
    </location>
</feature>
<keyword evidence="5" id="KW-1185">Reference proteome</keyword>
<comment type="caution">
    <text evidence="4">The sequence shown here is derived from an EMBL/GenBank/DDBJ whole genome shotgun (WGS) entry which is preliminary data.</text>
</comment>
<feature type="transmembrane region" description="Helical" evidence="3">
    <location>
        <begin position="347"/>
        <end position="363"/>
    </location>
</feature>
<accession>U5C1S2</accession>
<evidence type="ECO:0000313" key="4">
    <source>
        <dbReference type="EMBL" id="ERM82132.1"/>
    </source>
</evidence>
<keyword evidence="3" id="KW-0472">Membrane</keyword>
<gene>
    <name evidence="4" type="ORF">P872_08155</name>
</gene>
<feature type="transmembrane region" description="Helical" evidence="3">
    <location>
        <begin position="313"/>
        <end position="335"/>
    </location>
</feature>
<evidence type="ECO:0000256" key="1">
    <source>
        <dbReference type="ARBA" id="ARBA00022737"/>
    </source>
</evidence>
<evidence type="ECO:0000256" key="3">
    <source>
        <dbReference type="SAM" id="Phobius"/>
    </source>
</evidence>
<dbReference type="InterPro" id="IPR052346">
    <property type="entry name" value="O-mannosyl-transferase_TMTC"/>
</dbReference>
<keyword evidence="3" id="KW-0812">Transmembrane</keyword>
<feature type="transmembrane region" description="Helical" evidence="3">
    <location>
        <begin position="254"/>
        <end position="276"/>
    </location>
</feature>
<dbReference type="AlphaFoldDB" id="U5C1S2"/>
<keyword evidence="1" id="KW-0677">Repeat</keyword>
<reference evidence="4 5" key="1">
    <citation type="journal article" date="2013" name="Genome Announc.">
        <title>Draft Genome Sequence of the Psychrophilic and Alkaliphilic Rhodonellum psychrophilum Strain GCM71T.</title>
        <authorList>
            <person name="Hauptmann A.L."/>
            <person name="Glaring M.A."/>
            <person name="Hallin P.F."/>
            <person name="Prieme A."/>
            <person name="Stougaard P."/>
        </authorList>
    </citation>
    <scope>NUCLEOTIDE SEQUENCE [LARGE SCALE GENOMIC DNA]</scope>
    <source>
        <strain evidence="4 5">GCM71</strain>
    </source>
</reference>
<dbReference type="EMBL" id="AWXR01000032">
    <property type="protein sequence ID" value="ERM82132.1"/>
    <property type="molecule type" value="Genomic_DNA"/>
</dbReference>
<sequence length="432" mass="50510">MVPLLFGFCVIVFFPTFFNDFQLAWDDTWQLLENPLVHDISFDYIFYHFTHFWHQQYSPVNSIFYSGIVLLFGMKATVFHSACLLIHVCNTMLVYGIVRKLVLRFLPSAPNSKINAFGFFTALIFAIHPLQVESVAWISASKILLYAFFTLTALWCYIRYIRTMHFPWLIAVGLAYAIGFGSKEQAIILPLNLMLFDYVFGRFKDLTWKNTLTSRVLLEKTPFLLLALAFWYFSWINNNVGINPDVGYPFYQRFIFGMHSFVEYIFRFLAPAKLYFFHPFPISPGESLPLYYWGYLVLVGIIGYFVWDNYRKGNQLVVFGFLFFLINLLLVLHIIPLPRPVISADRYMYLSMAGIALVLVWQLDQWLTSHTKAKVPLLAVCCTWFLFLGIQTYFRTADWKDSESTKSNVIELIDKKREAEATDPLFNLIEYE</sequence>
<feature type="transmembrane region" description="Helical" evidence="3">
    <location>
        <begin position="375"/>
        <end position="394"/>
    </location>
</feature>
<feature type="transmembrane region" description="Helical" evidence="3">
    <location>
        <begin position="136"/>
        <end position="158"/>
    </location>
</feature>
<feature type="transmembrane region" description="Helical" evidence="3">
    <location>
        <begin position="114"/>
        <end position="130"/>
    </location>
</feature>
<dbReference type="PANTHER" id="PTHR44227">
    <property type="match status" value="1"/>
</dbReference>
<organism evidence="4 5">
    <name type="scientific">Rhodonellum psychrophilum GCM71 = DSM 17998</name>
    <dbReference type="NCBI Taxonomy" id="1123057"/>
    <lineage>
        <taxon>Bacteria</taxon>
        <taxon>Pseudomonadati</taxon>
        <taxon>Bacteroidota</taxon>
        <taxon>Cytophagia</taxon>
        <taxon>Cytophagales</taxon>
        <taxon>Cytophagaceae</taxon>
        <taxon>Rhodonellum</taxon>
    </lineage>
</organism>
<evidence type="ECO:0000313" key="5">
    <source>
        <dbReference type="Proteomes" id="UP000016843"/>
    </source>
</evidence>
<keyword evidence="3" id="KW-1133">Transmembrane helix</keyword>
<dbReference type="eggNOG" id="COG0457">
    <property type="taxonomic scope" value="Bacteria"/>
</dbReference>
<keyword evidence="2" id="KW-0802">TPR repeat</keyword>